<comment type="similarity">
    <text evidence="2">Belongs to the major facilitator superfamily. Sugar transporter (TC 2.A.1.1) family.</text>
</comment>
<dbReference type="Pfam" id="PF00083">
    <property type="entry name" value="Sugar_tr"/>
    <property type="match status" value="1"/>
</dbReference>
<evidence type="ECO:0000313" key="8">
    <source>
        <dbReference type="EMBL" id="ORY84128.1"/>
    </source>
</evidence>
<dbReference type="PANTHER" id="PTHR48022:SF5">
    <property type="entry name" value="ALPHA-GLUCOSIDES PERMEASE MPH2-RELATED"/>
    <property type="match status" value="1"/>
</dbReference>
<dbReference type="PANTHER" id="PTHR48022">
    <property type="entry name" value="PLASTIDIC GLUCOSE TRANSPORTER 4"/>
    <property type="match status" value="1"/>
</dbReference>
<dbReference type="Gene3D" id="1.20.1250.20">
    <property type="entry name" value="MFS general substrate transporter like domains"/>
    <property type="match status" value="1"/>
</dbReference>
<organism evidence="8 9">
    <name type="scientific">Leucosporidium creatinivorum</name>
    <dbReference type="NCBI Taxonomy" id="106004"/>
    <lineage>
        <taxon>Eukaryota</taxon>
        <taxon>Fungi</taxon>
        <taxon>Dikarya</taxon>
        <taxon>Basidiomycota</taxon>
        <taxon>Pucciniomycotina</taxon>
        <taxon>Microbotryomycetes</taxon>
        <taxon>Leucosporidiales</taxon>
        <taxon>Leucosporidium</taxon>
    </lineage>
</organism>
<feature type="transmembrane region" description="Helical" evidence="6">
    <location>
        <begin position="438"/>
        <end position="455"/>
    </location>
</feature>
<dbReference type="OrthoDB" id="6612291at2759"/>
<evidence type="ECO:0000256" key="3">
    <source>
        <dbReference type="ARBA" id="ARBA00022692"/>
    </source>
</evidence>
<feature type="domain" description="Major facilitator superfamily (MFS) profile" evidence="7">
    <location>
        <begin position="22"/>
        <end position="461"/>
    </location>
</feature>
<feature type="transmembrane region" description="Helical" evidence="6">
    <location>
        <begin position="278"/>
        <end position="299"/>
    </location>
</feature>
<evidence type="ECO:0000313" key="9">
    <source>
        <dbReference type="Proteomes" id="UP000193467"/>
    </source>
</evidence>
<feature type="transmembrane region" description="Helical" evidence="6">
    <location>
        <begin position="369"/>
        <end position="393"/>
    </location>
</feature>
<accession>A0A1Y2FJK3</accession>
<evidence type="ECO:0000256" key="5">
    <source>
        <dbReference type="ARBA" id="ARBA00023136"/>
    </source>
</evidence>
<dbReference type="EMBL" id="MCGR01000018">
    <property type="protein sequence ID" value="ORY84128.1"/>
    <property type="molecule type" value="Genomic_DNA"/>
</dbReference>
<keyword evidence="5 6" id="KW-0472">Membrane</keyword>
<dbReference type="SUPFAM" id="SSF103473">
    <property type="entry name" value="MFS general substrate transporter"/>
    <property type="match status" value="1"/>
</dbReference>
<evidence type="ECO:0000256" key="4">
    <source>
        <dbReference type="ARBA" id="ARBA00022989"/>
    </source>
</evidence>
<dbReference type="InterPro" id="IPR050360">
    <property type="entry name" value="MFS_Sugar_Transporters"/>
</dbReference>
<dbReference type="FunFam" id="1.20.1250.20:FF:000078">
    <property type="entry name" value="MFS maltose transporter, putative"/>
    <property type="match status" value="1"/>
</dbReference>
<comment type="subcellular location">
    <subcellularLocation>
        <location evidence="1">Membrane</location>
        <topology evidence="1">Multi-pass membrane protein</topology>
    </subcellularLocation>
</comment>
<evidence type="ECO:0000256" key="6">
    <source>
        <dbReference type="SAM" id="Phobius"/>
    </source>
</evidence>
<dbReference type="Proteomes" id="UP000193467">
    <property type="component" value="Unassembled WGS sequence"/>
</dbReference>
<sequence>MAKPVDLSVKESFSVWRKGVFWSFLLSLAVMMESYDMILLNSLYAAPPFQKAYGVLQPNGKYIIPAPWQSGLNAGQNVALIIGILIGAPLVDRFGFKRCMMGGLVWVFAFKFLIFFSTGLPQLLAGYIVACIPMGMFSISAPAFAVEVVPSAIRSYVASYVNLCWVIGHVIGAGVLKASLDYNSEWTYKLPFVLMFAIPLPLAVALFFAPESPYYLARKGRLEEAATAMDRLHAPHPTINSQHLVAHIQETFRIETQLKTGGTYAACFRGTNRRRTEIAIISWTMPALVGYVVQFYATFFFTRAGLPTDKAFALGLGNYCIAFAGGITSWFLQYRFGRRTLICAGLFFMSPLMFLVGALDFATSNAGRWAQSIMLMIWFYFYGSCLGPIPYVIAAEVPAMKLRAKTLALARMLYYAVLISASVLSPYFLQTWNLKGKAAFPAFGFTLLSLIWSFVRLPEMKGRNFEELDILFGLKVPARQFSSYVITEEDKEVVAHSDQ</sequence>
<feature type="transmembrane region" description="Helical" evidence="6">
    <location>
        <begin position="188"/>
        <end position="209"/>
    </location>
</feature>
<keyword evidence="4 6" id="KW-1133">Transmembrane helix</keyword>
<dbReference type="GO" id="GO:0005351">
    <property type="term" value="F:carbohydrate:proton symporter activity"/>
    <property type="evidence" value="ECO:0007669"/>
    <property type="project" value="TreeGrafter"/>
</dbReference>
<gene>
    <name evidence="8" type="ORF">BCR35DRAFT_264932</name>
</gene>
<keyword evidence="3 6" id="KW-0812">Transmembrane</keyword>
<dbReference type="InterPro" id="IPR020846">
    <property type="entry name" value="MFS_dom"/>
</dbReference>
<comment type="caution">
    <text evidence="8">The sequence shown here is derived from an EMBL/GenBank/DDBJ whole genome shotgun (WGS) entry which is preliminary data.</text>
</comment>
<evidence type="ECO:0000256" key="1">
    <source>
        <dbReference type="ARBA" id="ARBA00004141"/>
    </source>
</evidence>
<reference evidence="8 9" key="1">
    <citation type="submission" date="2016-07" db="EMBL/GenBank/DDBJ databases">
        <title>Pervasive Adenine N6-methylation of Active Genes in Fungi.</title>
        <authorList>
            <consortium name="DOE Joint Genome Institute"/>
            <person name="Mondo S.J."/>
            <person name="Dannebaum R.O."/>
            <person name="Kuo R.C."/>
            <person name="Labutti K."/>
            <person name="Haridas S."/>
            <person name="Kuo A."/>
            <person name="Salamov A."/>
            <person name="Ahrendt S.R."/>
            <person name="Lipzen A."/>
            <person name="Sullivan W."/>
            <person name="Andreopoulos W.B."/>
            <person name="Clum A."/>
            <person name="Lindquist E."/>
            <person name="Daum C."/>
            <person name="Ramamoorthy G.K."/>
            <person name="Gryganskyi A."/>
            <person name="Culley D."/>
            <person name="Magnuson J.K."/>
            <person name="James T.Y."/>
            <person name="O'Malley M.A."/>
            <person name="Stajich J.E."/>
            <person name="Spatafora J.W."/>
            <person name="Visel A."/>
            <person name="Grigoriev I.V."/>
        </authorList>
    </citation>
    <scope>NUCLEOTIDE SEQUENCE [LARGE SCALE GENOMIC DNA]</scope>
    <source>
        <strain evidence="8 9">62-1032</strain>
    </source>
</reference>
<feature type="transmembrane region" description="Helical" evidence="6">
    <location>
        <begin position="124"/>
        <end position="145"/>
    </location>
</feature>
<feature type="transmembrane region" description="Helical" evidence="6">
    <location>
        <begin position="20"/>
        <end position="40"/>
    </location>
</feature>
<evidence type="ECO:0000256" key="2">
    <source>
        <dbReference type="ARBA" id="ARBA00010992"/>
    </source>
</evidence>
<name>A0A1Y2FJK3_9BASI</name>
<feature type="transmembrane region" description="Helical" evidence="6">
    <location>
        <begin position="99"/>
        <end position="118"/>
    </location>
</feature>
<dbReference type="InParanoid" id="A0A1Y2FJK3"/>
<feature type="transmembrane region" description="Helical" evidence="6">
    <location>
        <begin position="413"/>
        <end position="432"/>
    </location>
</feature>
<feature type="transmembrane region" description="Helical" evidence="6">
    <location>
        <begin position="74"/>
        <end position="92"/>
    </location>
</feature>
<dbReference type="AlphaFoldDB" id="A0A1Y2FJK3"/>
<dbReference type="InterPro" id="IPR036259">
    <property type="entry name" value="MFS_trans_sf"/>
</dbReference>
<keyword evidence="9" id="KW-1185">Reference proteome</keyword>
<evidence type="ECO:0000259" key="7">
    <source>
        <dbReference type="PROSITE" id="PS50850"/>
    </source>
</evidence>
<dbReference type="PROSITE" id="PS50850">
    <property type="entry name" value="MFS"/>
    <property type="match status" value="1"/>
</dbReference>
<dbReference type="InterPro" id="IPR005828">
    <property type="entry name" value="MFS_sugar_transport-like"/>
</dbReference>
<feature type="transmembrane region" description="Helical" evidence="6">
    <location>
        <begin position="341"/>
        <end position="363"/>
    </location>
</feature>
<feature type="transmembrane region" description="Helical" evidence="6">
    <location>
        <begin position="157"/>
        <end position="176"/>
    </location>
</feature>
<protein>
    <submittedName>
        <fullName evidence="8">General substrate transporter</fullName>
    </submittedName>
</protein>
<dbReference type="GO" id="GO:0016020">
    <property type="term" value="C:membrane"/>
    <property type="evidence" value="ECO:0007669"/>
    <property type="project" value="UniProtKB-SubCell"/>
</dbReference>
<feature type="transmembrane region" description="Helical" evidence="6">
    <location>
        <begin position="311"/>
        <end position="332"/>
    </location>
</feature>
<proteinExistence type="inferred from homology"/>